<proteinExistence type="predicted"/>
<organism evidence="1 2">
    <name type="scientific">Diatrype stigma</name>
    <dbReference type="NCBI Taxonomy" id="117547"/>
    <lineage>
        <taxon>Eukaryota</taxon>
        <taxon>Fungi</taxon>
        <taxon>Dikarya</taxon>
        <taxon>Ascomycota</taxon>
        <taxon>Pezizomycotina</taxon>
        <taxon>Sordariomycetes</taxon>
        <taxon>Xylariomycetidae</taxon>
        <taxon>Xylariales</taxon>
        <taxon>Diatrypaceae</taxon>
        <taxon>Diatrype</taxon>
    </lineage>
</organism>
<name>A0AAN9UDU9_9PEZI</name>
<comment type="caution">
    <text evidence="1">The sequence shown here is derived from an EMBL/GenBank/DDBJ whole genome shotgun (WGS) entry which is preliminary data.</text>
</comment>
<reference evidence="1 2" key="1">
    <citation type="submission" date="2024-02" db="EMBL/GenBank/DDBJ databases">
        <title>De novo assembly and annotation of 12 fungi associated with fruit tree decline syndrome in Ontario, Canada.</title>
        <authorList>
            <person name="Sulman M."/>
            <person name="Ellouze W."/>
            <person name="Ilyukhin E."/>
        </authorList>
    </citation>
    <scope>NUCLEOTIDE SEQUENCE [LARGE SCALE GENOMIC DNA]</scope>
    <source>
        <strain evidence="1 2">M11/M66-122</strain>
    </source>
</reference>
<keyword evidence="2" id="KW-1185">Reference proteome</keyword>
<dbReference type="Proteomes" id="UP001320420">
    <property type="component" value="Unassembled WGS sequence"/>
</dbReference>
<evidence type="ECO:0000313" key="1">
    <source>
        <dbReference type="EMBL" id="KAK7746066.1"/>
    </source>
</evidence>
<sequence>MSARLLTTRSITRHRALHHALGATVGLSFSSAVLLNQQPKVRFDSRTTPRPVAPAVGRKEGLDPDLMKQLSGGTITGAAMVVVQVASRYGINLVEQLRVKQRLGNSRVLAALQKDPAFKLSFGIFFAMSAFMKF</sequence>
<dbReference type="EMBL" id="JAKJXP020000103">
    <property type="protein sequence ID" value="KAK7746066.1"/>
    <property type="molecule type" value="Genomic_DNA"/>
</dbReference>
<evidence type="ECO:0000313" key="2">
    <source>
        <dbReference type="Proteomes" id="UP001320420"/>
    </source>
</evidence>
<gene>
    <name evidence="1" type="ORF">SLS62_009591</name>
</gene>
<dbReference type="AlphaFoldDB" id="A0AAN9UDU9"/>
<protein>
    <submittedName>
        <fullName evidence="1">Uncharacterized protein</fullName>
    </submittedName>
</protein>
<accession>A0AAN9UDU9</accession>